<reference evidence="1 2" key="1">
    <citation type="submission" date="2017-06" db="EMBL/GenBank/DDBJ databases">
        <title>Draft Genome Sequence of Bacillus sp Strain 36R Isolated from saline sediment at Atanasia, Sonora, Mexico.</title>
        <authorList>
            <person name="Sanchez Diaz R."/>
            <person name="Quiroz Macias M.E."/>
            <person name="Ibarra Gamez J.C."/>
            <person name="Enciso Ibarra J."/>
            <person name="Gomez Gil B."/>
            <person name="Galaviz Silva L."/>
        </authorList>
    </citation>
    <scope>NUCLEOTIDE SEQUENCE [LARGE SCALE GENOMIC DNA]</scope>
    <source>
        <strain evidence="1 2">36R_ATNSAL</strain>
    </source>
</reference>
<sequence>MEKIKCGMCGKHITDKTEVEYSEWYTEFFCDPKHALTYYMDQAQSRPLEFDKDYLKAIGVKMEDGLLYTK</sequence>
<gene>
    <name evidence="1" type="ORF">CEY02_20495</name>
</gene>
<dbReference type="Proteomes" id="UP000228754">
    <property type="component" value="Unassembled WGS sequence"/>
</dbReference>
<dbReference type="OrthoDB" id="2971772at2"/>
<accession>A0A2A5IEP9</accession>
<evidence type="ECO:0000313" key="2">
    <source>
        <dbReference type="Proteomes" id="UP000228754"/>
    </source>
</evidence>
<protein>
    <submittedName>
        <fullName evidence="1">Uncharacterized protein</fullName>
    </submittedName>
</protein>
<name>A0A2A5IEP9_BACPU</name>
<dbReference type="AlphaFoldDB" id="A0A2A5IEP9"/>
<organism evidence="1 2">
    <name type="scientific">Bacillus pumilus</name>
    <name type="common">Bacillus mesentericus</name>
    <dbReference type="NCBI Taxonomy" id="1408"/>
    <lineage>
        <taxon>Bacteria</taxon>
        <taxon>Bacillati</taxon>
        <taxon>Bacillota</taxon>
        <taxon>Bacilli</taxon>
        <taxon>Bacillales</taxon>
        <taxon>Bacillaceae</taxon>
        <taxon>Bacillus</taxon>
    </lineage>
</organism>
<evidence type="ECO:0000313" key="1">
    <source>
        <dbReference type="EMBL" id="PCK15499.1"/>
    </source>
</evidence>
<dbReference type="EMBL" id="NKHG01000221">
    <property type="protein sequence ID" value="PCK15499.1"/>
    <property type="molecule type" value="Genomic_DNA"/>
</dbReference>
<comment type="caution">
    <text evidence="1">The sequence shown here is derived from an EMBL/GenBank/DDBJ whole genome shotgun (WGS) entry which is preliminary data.</text>
</comment>
<proteinExistence type="predicted"/>